<protein>
    <recommendedName>
        <fullName evidence="9">Histidinol-phosphate aminotransferase</fullName>
        <ecNumber evidence="9">2.6.1.9</ecNumber>
    </recommendedName>
    <alternativeName>
        <fullName evidence="9">Imidazole acetol-phosphate transaminase</fullName>
    </alternativeName>
</protein>
<evidence type="ECO:0000256" key="8">
    <source>
        <dbReference type="ARBA" id="ARBA00047481"/>
    </source>
</evidence>
<name>A0A7V8FQE4_9BURK</name>
<accession>A0A7V8FQE4</accession>
<dbReference type="PROSITE" id="PS00599">
    <property type="entry name" value="AA_TRANSFER_CLASS_2"/>
    <property type="match status" value="1"/>
</dbReference>
<dbReference type="InterPro" id="IPR001917">
    <property type="entry name" value="Aminotrans_II_pyridoxalP_BS"/>
</dbReference>
<keyword evidence="9" id="KW-0368">Histidine biosynthesis</keyword>
<dbReference type="UniPathway" id="UPA00031">
    <property type="reaction ID" value="UER00012"/>
</dbReference>
<dbReference type="InterPro" id="IPR015422">
    <property type="entry name" value="PyrdxlP-dep_Trfase_small"/>
</dbReference>
<evidence type="ECO:0000256" key="3">
    <source>
        <dbReference type="ARBA" id="ARBA00007970"/>
    </source>
</evidence>
<dbReference type="SUPFAM" id="SSF53383">
    <property type="entry name" value="PLP-dependent transferases"/>
    <property type="match status" value="1"/>
</dbReference>
<evidence type="ECO:0000313" key="12">
    <source>
        <dbReference type="Proteomes" id="UP000461670"/>
    </source>
</evidence>
<dbReference type="EMBL" id="WNDQ01000012">
    <property type="protein sequence ID" value="KAF1022418.1"/>
    <property type="molecule type" value="Genomic_DNA"/>
</dbReference>
<dbReference type="AlphaFoldDB" id="A0A7V8FQE4"/>
<evidence type="ECO:0000256" key="4">
    <source>
        <dbReference type="ARBA" id="ARBA00011738"/>
    </source>
</evidence>
<keyword evidence="7 9" id="KW-0663">Pyridoxal phosphate</keyword>
<evidence type="ECO:0000256" key="1">
    <source>
        <dbReference type="ARBA" id="ARBA00001933"/>
    </source>
</evidence>
<dbReference type="GO" id="GO:0030170">
    <property type="term" value="F:pyridoxal phosphate binding"/>
    <property type="evidence" value="ECO:0007669"/>
    <property type="project" value="InterPro"/>
</dbReference>
<dbReference type="HAMAP" id="MF_01023">
    <property type="entry name" value="HisC_aminotrans_2"/>
    <property type="match status" value="1"/>
</dbReference>
<comment type="cofactor">
    <cofactor evidence="1 9">
        <name>pyridoxal 5'-phosphate</name>
        <dbReference type="ChEBI" id="CHEBI:597326"/>
    </cofactor>
</comment>
<dbReference type="InterPro" id="IPR015424">
    <property type="entry name" value="PyrdxlP-dep_Trfase"/>
</dbReference>
<dbReference type="Pfam" id="PF00155">
    <property type="entry name" value="Aminotran_1_2"/>
    <property type="match status" value="1"/>
</dbReference>
<dbReference type="Gene3D" id="3.90.1150.10">
    <property type="entry name" value="Aspartate Aminotransferase, domain 1"/>
    <property type="match status" value="1"/>
</dbReference>
<dbReference type="GO" id="GO:0004400">
    <property type="term" value="F:histidinol-phosphate transaminase activity"/>
    <property type="evidence" value="ECO:0007669"/>
    <property type="project" value="UniProtKB-UniRule"/>
</dbReference>
<comment type="catalytic activity">
    <reaction evidence="8 9">
        <text>L-histidinol phosphate + 2-oxoglutarate = 3-(imidazol-4-yl)-2-oxopropyl phosphate + L-glutamate</text>
        <dbReference type="Rhea" id="RHEA:23744"/>
        <dbReference type="ChEBI" id="CHEBI:16810"/>
        <dbReference type="ChEBI" id="CHEBI:29985"/>
        <dbReference type="ChEBI" id="CHEBI:57766"/>
        <dbReference type="ChEBI" id="CHEBI:57980"/>
        <dbReference type="EC" id="2.6.1.9"/>
    </reaction>
</comment>
<evidence type="ECO:0000256" key="2">
    <source>
        <dbReference type="ARBA" id="ARBA00005011"/>
    </source>
</evidence>
<dbReference type="NCBIfam" id="TIGR01141">
    <property type="entry name" value="hisC"/>
    <property type="match status" value="1"/>
</dbReference>
<sequence>MALPLNGFIRQFFEVTVPTSSSFWSPIVGELDPYVPGEQPKIANLVKLNTNENPYPPSPKAVQAIRDAAQARLELYPDPDASIVREAVARYHGIAPSQVFVGNGSDEVLAHAFFAFFQQLGQRLLMPDITYSFYKVYCGLYDIAYDVVPLQDDMQLDVEAFATPERVAQAGGIIVANPNAPTGIELPLAAIERLLQAHPQRVVLVDEAYVDFGGESAIGLVQRYPNLLVVHTLSKSRALAGLRVGFAVGQAHLIDALERVKNSFNSYPIDRLAAAGAAAAYEDVAYFEQRRQEVIASREQLASQLRTLGFDVLPSKTNFVFARHPGHDAAALQAALRAEGVLVRHFKLPRIAQYLRITIGTPAQCERLLAVLRQTLNAA</sequence>
<dbReference type="PANTHER" id="PTHR43643">
    <property type="entry name" value="HISTIDINOL-PHOSPHATE AMINOTRANSFERASE 2"/>
    <property type="match status" value="1"/>
</dbReference>
<comment type="pathway">
    <text evidence="2 9">Amino-acid biosynthesis; L-histidine biosynthesis; L-histidine from 5-phospho-alpha-D-ribose 1-diphosphate: step 7/9.</text>
</comment>
<reference evidence="12" key="1">
    <citation type="journal article" date="2020" name="MBio">
        <title>Horizontal gene transfer to a defensive symbiont with a reduced genome amongst a multipartite beetle microbiome.</title>
        <authorList>
            <person name="Waterworth S.C."/>
            <person name="Florez L.V."/>
            <person name="Rees E.R."/>
            <person name="Hertweck C."/>
            <person name="Kaltenpoth M."/>
            <person name="Kwan J.C."/>
        </authorList>
    </citation>
    <scope>NUCLEOTIDE SEQUENCE [LARGE SCALE GENOMIC DNA]</scope>
</reference>
<evidence type="ECO:0000313" key="11">
    <source>
        <dbReference type="EMBL" id="KAF1022418.1"/>
    </source>
</evidence>
<evidence type="ECO:0000259" key="10">
    <source>
        <dbReference type="Pfam" id="PF00155"/>
    </source>
</evidence>
<dbReference type="InterPro" id="IPR050106">
    <property type="entry name" value="HistidinolP_aminotransfase"/>
</dbReference>
<keyword evidence="6 9" id="KW-0808">Transferase</keyword>
<comment type="similarity">
    <text evidence="3 9">Belongs to the class-II pyridoxal-phosphate-dependent aminotransferase family. Histidinol-phosphate aminotransferase subfamily.</text>
</comment>
<feature type="modified residue" description="N6-(pyridoxal phosphate)lysine" evidence="9">
    <location>
        <position position="235"/>
    </location>
</feature>
<gene>
    <name evidence="9 11" type="primary">hisC</name>
    <name evidence="11" type="ORF">GAK30_01202</name>
</gene>
<evidence type="ECO:0000256" key="6">
    <source>
        <dbReference type="ARBA" id="ARBA00022679"/>
    </source>
</evidence>
<keyword evidence="9" id="KW-0028">Amino-acid biosynthesis</keyword>
<evidence type="ECO:0000256" key="9">
    <source>
        <dbReference type="HAMAP-Rule" id="MF_01023"/>
    </source>
</evidence>
<evidence type="ECO:0000256" key="5">
    <source>
        <dbReference type="ARBA" id="ARBA00022576"/>
    </source>
</evidence>
<dbReference type="PANTHER" id="PTHR43643:SF3">
    <property type="entry name" value="HISTIDINOL-PHOSPHATE AMINOTRANSFERASE"/>
    <property type="match status" value="1"/>
</dbReference>
<feature type="domain" description="Aminotransferase class I/classII large" evidence="10">
    <location>
        <begin position="44"/>
        <end position="371"/>
    </location>
</feature>
<dbReference type="InterPro" id="IPR005861">
    <property type="entry name" value="HisP_aminotrans"/>
</dbReference>
<dbReference type="CDD" id="cd00609">
    <property type="entry name" value="AAT_like"/>
    <property type="match status" value="1"/>
</dbReference>
<dbReference type="Gene3D" id="3.40.640.10">
    <property type="entry name" value="Type I PLP-dependent aspartate aminotransferase-like (Major domain)"/>
    <property type="match status" value="1"/>
</dbReference>
<dbReference type="GO" id="GO:0000105">
    <property type="term" value="P:L-histidine biosynthetic process"/>
    <property type="evidence" value="ECO:0007669"/>
    <property type="project" value="UniProtKB-UniRule"/>
</dbReference>
<evidence type="ECO:0000256" key="7">
    <source>
        <dbReference type="ARBA" id="ARBA00022898"/>
    </source>
</evidence>
<dbReference type="Proteomes" id="UP000461670">
    <property type="component" value="Unassembled WGS sequence"/>
</dbReference>
<comment type="subunit">
    <text evidence="4 9">Homodimer.</text>
</comment>
<organism evidence="11 12">
    <name type="scientific">Paracidovorax wautersii</name>
    <dbReference type="NCBI Taxonomy" id="1177982"/>
    <lineage>
        <taxon>Bacteria</taxon>
        <taxon>Pseudomonadati</taxon>
        <taxon>Pseudomonadota</taxon>
        <taxon>Betaproteobacteria</taxon>
        <taxon>Burkholderiales</taxon>
        <taxon>Comamonadaceae</taxon>
        <taxon>Paracidovorax</taxon>
    </lineage>
</organism>
<dbReference type="InterPro" id="IPR004839">
    <property type="entry name" value="Aminotransferase_I/II_large"/>
</dbReference>
<dbReference type="EC" id="2.6.1.9" evidence="9"/>
<dbReference type="InterPro" id="IPR015421">
    <property type="entry name" value="PyrdxlP-dep_Trfase_major"/>
</dbReference>
<keyword evidence="5 9" id="KW-0032">Aminotransferase</keyword>
<proteinExistence type="inferred from homology"/>
<comment type="caution">
    <text evidence="11">The sequence shown here is derived from an EMBL/GenBank/DDBJ whole genome shotgun (WGS) entry which is preliminary data.</text>
</comment>